<evidence type="ECO:0000313" key="13">
    <source>
        <dbReference type="Proteomes" id="UP000613177"/>
    </source>
</evidence>
<dbReference type="GO" id="GO:0010008">
    <property type="term" value="C:endosome membrane"/>
    <property type="evidence" value="ECO:0007669"/>
    <property type="project" value="UniProtKB-SubCell"/>
</dbReference>
<dbReference type="PROSITE" id="PS50195">
    <property type="entry name" value="PX"/>
    <property type="match status" value="1"/>
</dbReference>
<dbReference type="CDD" id="cd06867">
    <property type="entry name" value="PX_SNX41_42"/>
    <property type="match status" value="1"/>
</dbReference>
<keyword evidence="3" id="KW-0813">Transport</keyword>
<comment type="caution">
    <text evidence="12">The sequence shown here is derived from an EMBL/GenBank/DDBJ whole genome shotgun (WGS) entry which is preliminary data.</text>
</comment>
<reference evidence="12" key="1">
    <citation type="submission" date="2021-01" db="EMBL/GenBank/DDBJ databases">
        <title>Metabolic potential, ecology and presence of endohyphal bacteria is reflected in genomic diversity of Mucoromycotina.</title>
        <authorList>
            <person name="Muszewska A."/>
            <person name="Okrasinska A."/>
            <person name="Steczkiewicz K."/>
            <person name="Drgas O."/>
            <person name="Orlowska M."/>
            <person name="Perlinska-Lenart U."/>
            <person name="Aleksandrzak-Piekarczyk T."/>
            <person name="Szatraj K."/>
            <person name="Zielenkiewicz U."/>
            <person name="Pilsyk S."/>
            <person name="Malc E."/>
            <person name="Mieczkowski P."/>
            <person name="Kruszewska J.S."/>
            <person name="Biernat P."/>
            <person name="Pawlowska J."/>
        </authorList>
    </citation>
    <scope>NUCLEOTIDE SEQUENCE</scope>
    <source>
        <strain evidence="12">WA0000018081</strain>
    </source>
</reference>
<feature type="domain" description="PX" evidence="11">
    <location>
        <begin position="24"/>
        <end position="143"/>
    </location>
</feature>
<keyword evidence="7" id="KW-0446">Lipid-binding</keyword>
<evidence type="ECO:0000256" key="8">
    <source>
        <dbReference type="ARBA" id="ARBA00023136"/>
    </source>
</evidence>
<dbReference type="SMART" id="SM00312">
    <property type="entry name" value="PX"/>
    <property type="match status" value="1"/>
</dbReference>
<comment type="subcellular location">
    <subcellularLocation>
        <location evidence="1">Endosome membrane</location>
        <topology evidence="1">Peripheral membrane protein</topology>
    </subcellularLocation>
</comment>
<dbReference type="Pfam" id="PF00787">
    <property type="entry name" value="PX"/>
    <property type="match status" value="1"/>
</dbReference>
<evidence type="ECO:0000256" key="2">
    <source>
        <dbReference type="ARBA" id="ARBA00010883"/>
    </source>
</evidence>
<keyword evidence="4" id="KW-0967">Endosome</keyword>
<dbReference type="InterPro" id="IPR036871">
    <property type="entry name" value="PX_dom_sf"/>
</dbReference>
<dbReference type="InterPro" id="IPR051079">
    <property type="entry name" value="Sorting_Nexin_Autophagy"/>
</dbReference>
<organism evidence="12 13">
    <name type="scientific">Thamnidium elegans</name>
    <dbReference type="NCBI Taxonomy" id="101142"/>
    <lineage>
        <taxon>Eukaryota</taxon>
        <taxon>Fungi</taxon>
        <taxon>Fungi incertae sedis</taxon>
        <taxon>Mucoromycota</taxon>
        <taxon>Mucoromycotina</taxon>
        <taxon>Mucoromycetes</taxon>
        <taxon>Mucorales</taxon>
        <taxon>Mucorineae</taxon>
        <taxon>Mucoraceae</taxon>
        <taxon>Thamnidium</taxon>
    </lineage>
</organism>
<evidence type="ECO:0000256" key="3">
    <source>
        <dbReference type="ARBA" id="ARBA00022448"/>
    </source>
</evidence>
<evidence type="ECO:0000259" key="11">
    <source>
        <dbReference type="PROSITE" id="PS50195"/>
    </source>
</evidence>
<feature type="compositionally biased region" description="Polar residues" evidence="10">
    <location>
        <begin position="367"/>
        <end position="387"/>
    </location>
</feature>
<evidence type="ECO:0000256" key="1">
    <source>
        <dbReference type="ARBA" id="ARBA00004481"/>
    </source>
</evidence>
<name>A0A8H7VWE5_9FUNG</name>
<dbReference type="Proteomes" id="UP000613177">
    <property type="component" value="Unassembled WGS sequence"/>
</dbReference>
<evidence type="ECO:0000256" key="4">
    <source>
        <dbReference type="ARBA" id="ARBA00022753"/>
    </source>
</evidence>
<dbReference type="GO" id="GO:0015031">
    <property type="term" value="P:protein transport"/>
    <property type="evidence" value="ECO:0007669"/>
    <property type="project" value="UniProtKB-KW"/>
</dbReference>
<dbReference type="EMBL" id="JAEPRE010000257">
    <property type="protein sequence ID" value="KAG2229614.1"/>
    <property type="molecule type" value="Genomic_DNA"/>
</dbReference>
<dbReference type="InterPro" id="IPR001683">
    <property type="entry name" value="PX_dom"/>
</dbReference>
<evidence type="ECO:0000256" key="6">
    <source>
        <dbReference type="ARBA" id="ARBA00023006"/>
    </source>
</evidence>
<dbReference type="GO" id="GO:0035091">
    <property type="term" value="F:phosphatidylinositol binding"/>
    <property type="evidence" value="ECO:0007669"/>
    <property type="project" value="InterPro"/>
</dbReference>
<dbReference type="GO" id="GO:0042147">
    <property type="term" value="P:retrograde transport, endosome to Golgi"/>
    <property type="evidence" value="ECO:0007669"/>
    <property type="project" value="InterPro"/>
</dbReference>
<keyword evidence="5" id="KW-0653">Protein transport</keyword>
<evidence type="ECO:0000256" key="10">
    <source>
        <dbReference type="SAM" id="MobiDB-lite"/>
    </source>
</evidence>
<keyword evidence="13" id="KW-1185">Reference proteome</keyword>
<sequence>MSNRNSLKPTCDCAIDRALHRDENYIFITGAQKQSDSPSGKSYIAYYIRIGVNDIETKRRYSEFESFRKALTLLHPALIVPPIPEKHSLVDYAALQTRVKDDLPMVEKRKRMLQTFLNRVAKHPELGKDHVFHRFLESGGSWSDVLHSPPLSTLPKNPLQMVISKQPDVQAHTFNAVLSSNLIPTPSAAYQLKNPDPRFEESEKFTFRIANYMSNNLDKSQRKVIRRLGELANDYAELGAVYNGFSLNETGAVANAIEKVGQAVDASYTETGQMVTSLEGEFAEPIQEHAQFAQIIKQVLKFRHMKHAQVEMIENTLNNKKDTLDNLLRMENEAKRLEEAMTRERTIGANAVNVDEINQTEDENPYRTMSNSSSSTVRLDRPSSSGNWSGGPMKVISAVGHTLQNIIDVNPEATRRNQIGMSKDAMGVLQEALDITKPDLAAISTELQADLDRFQTEKIQDMRDMLIAYAKIHIRYCQKVLYYYSKLDMITNILLIEP</sequence>
<dbReference type="SUPFAM" id="SSF64268">
    <property type="entry name" value="PX domain"/>
    <property type="match status" value="1"/>
</dbReference>
<dbReference type="Gene3D" id="3.30.1520.10">
    <property type="entry name" value="Phox-like domain"/>
    <property type="match status" value="1"/>
</dbReference>
<dbReference type="GO" id="GO:0006914">
    <property type="term" value="P:autophagy"/>
    <property type="evidence" value="ECO:0007669"/>
    <property type="project" value="UniProtKB-KW"/>
</dbReference>
<dbReference type="Gene3D" id="1.20.1270.60">
    <property type="entry name" value="Arfaptin homology (AH) domain/BAR domain"/>
    <property type="match status" value="1"/>
</dbReference>
<feature type="coiled-coil region" evidence="9">
    <location>
        <begin position="310"/>
        <end position="347"/>
    </location>
</feature>
<dbReference type="PANTHER" id="PTHR46979:SF2">
    <property type="entry name" value="SORTING NEXIN-41"/>
    <property type="match status" value="1"/>
</dbReference>
<comment type="similarity">
    <text evidence="2">Belongs to the sorting nexin family.</text>
</comment>
<evidence type="ECO:0000256" key="9">
    <source>
        <dbReference type="SAM" id="Coils"/>
    </source>
</evidence>
<feature type="region of interest" description="Disordered" evidence="10">
    <location>
        <begin position="358"/>
        <end position="387"/>
    </location>
</feature>
<dbReference type="PANTHER" id="PTHR46979">
    <property type="entry name" value="SORTING NEXIN-41"/>
    <property type="match status" value="1"/>
</dbReference>
<proteinExistence type="inferred from homology"/>
<dbReference type="AlphaFoldDB" id="A0A8H7VWE5"/>
<keyword evidence="9" id="KW-0175">Coiled coil</keyword>
<dbReference type="InterPro" id="IPR027267">
    <property type="entry name" value="AH/BAR_dom_sf"/>
</dbReference>
<dbReference type="GO" id="GO:0005829">
    <property type="term" value="C:cytosol"/>
    <property type="evidence" value="ECO:0007669"/>
    <property type="project" value="GOC"/>
</dbReference>
<evidence type="ECO:0000256" key="7">
    <source>
        <dbReference type="ARBA" id="ARBA00023121"/>
    </source>
</evidence>
<accession>A0A8H7VWE5</accession>
<evidence type="ECO:0000256" key="5">
    <source>
        <dbReference type="ARBA" id="ARBA00022927"/>
    </source>
</evidence>
<evidence type="ECO:0000313" key="12">
    <source>
        <dbReference type="EMBL" id="KAG2229614.1"/>
    </source>
</evidence>
<protein>
    <recommendedName>
        <fullName evidence="11">PX domain-containing protein</fullName>
    </recommendedName>
</protein>
<dbReference type="InterPro" id="IPR044106">
    <property type="entry name" value="PX_Snx41/Atg20"/>
</dbReference>
<keyword evidence="8" id="KW-0472">Membrane</keyword>
<gene>
    <name evidence="12" type="ORF">INT48_004075</name>
</gene>
<keyword evidence="6" id="KW-0072">Autophagy</keyword>